<dbReference type="CDD" id="cd16262">
    <property type="entry name" value="EFG_III"/>
    <property type="match status" value="1"/>
</dbReference>
<feature type="domain" description="Tr-type G" evidence="7">
    <location>
        <begin position="34"/>
        <end position="325"/>
    </location>
</feature>
<dbReference type="Pfam" id="PF22042">
    <property type="entry name" value="EF-G_D2"/>
    <property type="match status" value="1"/>
</dbReference>
<dbReference type="PANTHER" id="PTHR43261:SF1">
    <property type="entry name" value="RIBOSOME-RELEASING FACTOR 2, MITOCHONDRIAL"/>
    <property type="match status" value="1"/>
</dbReference>
<dbReference type="Pfam" id="PF14492">
    <property type="entry name" value="EFG_III"/>
    <property type="match status" value="1"/>
</dbReference>
<keyword evidence="3" id="KW-0648">Protein biosynthesis</keyword>
<dbReference type="InterPro" id="IPR053905">
    <property type="entry name" value="EF-G-like_DII"/>
</dbReference>
<dbReference type="GO" id="GO:0005525">
    <property type="term" value="F:GTP binding"/>
    <property type="evidence" value="ECO:0007669"/>
    <property type="project" value="UniProtKB-KW"/>
</dbReference>
<name>A0A9W8IE02_9FUNG</name>
<dbReference type="InterPro" id="IPR000795">
    <property type="entry name" value="T_Tr_GTP-bd_dom"/>
</dbReference>
<dbReference type="NCBIfam" id="TIGR00231">
    <property type="entry name" value="small_GTP"/>
    <property type="match status" value="1"/>
</dbReference>
<gene>
    <name evidence="8" type="primary">MEF2</name>
    <name evidence="8" type="ORF">IWW36_000153</name>
</gene>
<protein>
    <recommendedName>
        <fullName evidence="1">Elongation factor 2</fullName>
    </recommendedName>
</protein>
<accession>A0A9W8IE02</accession>
<sequence length="775" mass="84680">MLGQWLARTIVRAGTQQWTRQTIRQFTSSRSLLEKVRNIGIIAHIDAGKTTTTERMLHYAGFTHKIGNVDNGDTVMDYLREERERGITIQSAAITFGWRDHQIHLIDTPGHVDFTVEVERAVRVLDGAVAVIDAVAGVQAQTMTVWRQTEHYQIPRVVFINKMDREGASWKRSVEDIETKLQAKPLVLIIPEAIKPKEGQYTASELQQWLDVLSMERVCFDTDSDKTGATVRRQKLTPADKAYERASQARVQLVEALAELDGAIVDAFLAADGDHMQVSIEDVQAAIRRVTLSAQAVPVLMGASFRNVGVQPLLDAVVDYLPAPSERPIPSELQNSSNTDQLVAFAFKVIANEMRGPMVFVRVYAGTLDARSMVINGTQGGVRERATKLLQMYADVPEEIPQIGCGHIGVVLGLKNTRTGDTLLHPQHRSLRGARIKAPRERSSALALLEGAQTVNPVGLQLHGIKVPPPVFFCAVEADSPQDEQALGDALVSLMLEDPSLHVSYNQETGQTLLSGMGELHLEVIRGRLQDMRVRASFGDMRVSFREMPSQISTAHFEYTKEVAGRLAQAGLSVSIEPGEEDNDGNSVNMSIPAELVPKSDSDGVVSPQMYREIQDAIRDGIHAALLSGPLLGFPLVRTHVQVTNIDFYSRTLSTPAAFRACAVQAMQKALAESSAALLEPLARLRIECPAKSVGAVLSDLNGVRRGRVVSLDDLDAGSGKSLVAEVNLSTMIGYSSALRSLTAGAGTFSMEVVGFGAVPRQQQEQIIKEGRGYY</sequence>
<dbReference type="InterPro" id="IPR031157">
    <property type="entry name" value="G_TR_CS"/>
</dbReference>
<keyword evidence="4" id="KW-0496">Mitochondrion</keyword>
<evidence type="ECO:0000256" key="5">
    <source>
        <dbReference type="ARBA" id="ARBA00023134"/>
    </source>
</evidence>
<dbReference type="PRINTS" id="PR00315">
    <property type="entry name" value="ELONGATNFCT"/>
</dbReference>
<evidence type="ECO:0000256" key="4">
    <source>
        <dbReference type="ARBA" id="ARBA00023128"/>
    </source>
</evidence>
<dbReference type="OrthoDB" id="198619at2759"/>
<dbReference type="Gene3D" id="2.40.30.10">
    <property type="entry name" value="Translation factors"/>
    <property type="match status" value="1"/>
</dbReference>
<dbReference type="FunFam" id="3.40.50.300:FF:000514">
    <property type="entry name" value="Ribosome-releasing factor 2, mitochondrial"/>
    <property type="match status" value="1"/>
</dbReference>
<dbReference type="Pfam" id="PF03764">
    <property type="entry name" value="EFG_IV"/>
    <property type="match status" value="1"/>
</dbReference>
<dbReference type="CDD" id="cd03713">
    <property type="entry name" value="EFG_mtEFG_C"/>
    <property type="match status" value="1"/>
</dbReference>
<evidence type="ECO:0000256" key="2">
    <source>
        <dbReference type="ARBA" id="ARBA00022741"/>
    </source>
</evidence>
<dbReference type="Gene3D" id="3.40.50.300">
    <property type="entry name" value="P-loop containing nucleotide triphosphate hydrolases"/>
    <property type="match status" value="1"/>
</dbReference>
<dbReference type="SUPFAM" id="SSF50447">
    <property type="entry name" value="Translation proteins"/>
    <property type="match status" value="1"/>
</dbReference>
<dbReference type="Gene3D" id="3.30.70.870">
    <property type="entry name" value="Elongation Factor G (Translational Gtpase), domain 3"/>
    <property type="match status" value="1"/>
</dbReference>
<dbReference type="InterPro" id="IPR009000">
    <property type="entry name" value="Transl_B-barrel_sf"/>
</dbReference>
<keyword evidence="5" id="KW-0342">GTP-binding</keyword>
<dbReference type="SMART" id="SM00889">
    <property type="entry name" value="EFG_IV"/>
    <property type="match status" value="1"/>
</dbReference>
<dbReference type="GO" id="GO:0032543">
    <property type="term" value="P:mitochondrial translation"/>
    <property type="evidence" value="ECO:0007669"/>
    <property type="project" value="TreeGrafter"/>
</dbReference>
<dbReference type="SMART" id="SM00838">
    <property type="entry name" value="EFG_C"/>
    <property type="match status" value="1"/>
</dbReference>
<dbReference type="PROSITE" id="PS51722">
    <property type="entry name" value="G_TR_2"/>
    <property type="match status" value="1"/>
</dbReference>
<dbReference type="InterPro" id="IPR005517">
    <property type="entry name" value="Transl_elong_EFG/EF2_IV"/>
</dbReference>
<dbReference type="InterPro" id="IPR035649">
    <property type="entry name" value="EFG_V"/>
</dbReference>
<evidence type="ECO:0000256" key="1">
    <source>
        <dbReference type="ARBA" id="ARBA00017891"/>
    </source>
</evidence>
<dbReference type="Pfam" id="PF00009">
    <property type="entry name" value="GTP_EFTU"/>
    <property type="match status" value="1"/>
</dbReference>
<dbReference type="EMBL" id="JANBUW010000002">
    <property type="protein sequence ID" value="KAJ2852525.1"/>
    <property type="molecule type" value="Genomic_DNA"/>
</dbReference>
<proteinExistence type="predicted"/>
<keyword evidence="2" id="KW-0547">Nucleotide-binding</keyword>
<dbReference type="InterPro" id="IPR020568">
    <property type="entry name" value="Ribosomal_Su5_D2-typ_SF"/>
</dbReference>
<dbReference type="InterPro" id="IPR005225">
    <property type="entry name" value="Small_GTP-bd"/>
</dbReference>
<comment type="function">
    <text evidence="6">Catalyzes the GTP-dependent ribosomal translocation step during translation elongation. During this step, the ribosome changes from the pre-translocational (PRE) to the post-translocational (POST) state as the newly formed A-site-bound peptidyl-tRNA and P-site-bound deacylated tRNA move to the P and E sites, respectively. Catalyzes the coordinated movement of the two tRNA molecules, the mRNA and conformational changes in the ribosome.</text>
</comment>
<dbReference type="PROSITE" id="PS00301">
    <property type="entry name" value="G_TR_1"/>
    <property type="match status" value="1"/>
</dbReference>
<dbReference type="InterPro" id="IPR009022">
    <property type="entry name" value="EFG_III"/>
</dbReference>
<keyword evidence="9" id="KW-1185">Reference proteome</keyword>
<evidence type="ECO:0000313" key="8">
    <source>
        <dbReference type="EMBL" id="KAJ2852525.1"/>
    </source>
</evidence>
<dbReference type="GO" id="GO:0003924">
    <property type="term" value="F:GTPase activity"/>
    <property type="evidence" value="ECO:0007669"/>
    <property type="project" value="InterPro"/>
</dbReference>
<dbReference type="InterPro" id="IPR035647">
    <property type="entry name" value="EFG_III/V"/>
</dbReference>
<dbReference type="CDD" id="cd01886">
    <property type="entry name" value="EF-G"/>
    <property type="match status" value="1"/>
</dbReference>
<dbReference type="SUPFAM" id="SSF52540">
    <property type="entry name" value="P-loop containing nucleoside triphosphate hydrolases"/>
    <property type="match status" value="1"/>
</dbReference>
<evidence type="ECO:0000313" key="9">
    <source>
        <dbReference type="Proteomes" id="UP001139887"/>
    </source>
</evidence>
<organism evidence="8 9">
    <name type="scientific">Coemansia brasiliensis</name>
    <dbReference type="NCBI Taxonomy" id="2650707"/>
    <lineage>
        <taxon>Eukaryota</taxon>
        <taxon>Fungi</taxon>
        <taxon>Fungi incertae sedis</taxon>
        <taxon>Zoopagomycota</taxon>
        <taxon>Kickxellomycotina</taxon>
        <taxon>Kickxellomycetes</taxon>
        <taxon>Kickxellales</taxon>
        <taxon>Kickxellaceae</taxon>
        <taxon>Coemansia</taxon>
    </lineage>
</organism>
<comment type="caution">
    <text evidence="8">The sequence shown here is derived from an EMBL/GenBank/DDBJ whole genome shotgun (WGS) entry which is preliminary data.</text>
</comment>
<dbReference type="PANTHER" id="PTHR43261">
    <property type="entry name" value="TRANSLATION ELONGATION FACTOR G-RELATED"/>
    <property type="match status" value="1"/>
</dbReference>
<evidence type="ECO:0000259" key="7">
    <source>
        <dbReference type="PROSITE" id="PS51722"/>
    </source>
</evidence>
<dbReference type="GO" id="GO:0032790">
    <property type="term" value="P:ribosome disassembly"/>
    <property type="evidence" value="ECO:0007669"/>
    <property type="project" value="TreeGrafter"/>
</dbReference>
<dbReference type="Gene3D" id="3.30.230.10">
    <property type="match status" value="1"/>
</dbReference>
<dbReference type="InterPro" id="IPR027417">
    <property type="entry name" value="P-loop_NTPase"/>
</dbReference>
<dbReference type="AlphaFoldDB" id="A0A9W8IE02"/>
<dbReference type="SUPFAM" id="SSF54980">
    <property type="entry name" value="EF-G C-terminal domain-like"/>
    <property type="match status" value="2"/>
</dbReference>
<dbReference type="SUPFAM" id="SSF54211">
    <property type="entry name" value="Ribosomal protein S5 domain 2-like"/>
    <property type="match status" value="1"/>
</dbReference>
<dbReference type="InterPro" id="IPR014721">
    <property type="entry name" value="Ribsml_uS5_D2-typ_fold_subgr"/>
</dbReference>
<dbReference type="Gene3D" id="3.30.70.240">
    <property type="match status" value="1"/>
</dbReference>
<evidence type="ECO:0000256" key="6">
    <source>
        <dbReference type="ARBA" id="ARBA00024731"/>
    </source>
</evidence>
<evidence type="ECO:0000256" key="3">
    <source>
        <dbReference type="ARBA" id="ARBA00022917"/>
    </source>
</evidence>
<dbReference type="InterPro" id="IPR000640">
    <property type="entry name" value="EFG_V-like"/>
</dbReference>
<dbReference type="InterPro" id="IPR041095">
    <property type="entry name" value="EFG_II"/>
</dbReference>
<reference evidence="8" key="1">
    <citation type="submission" date="2022-07" db="EMBL/GenBank/DDBJ databases">
        <title>Phylogenomic reconstructions and comparative analyses of Kickxellomycotina fungi.</title>
        <authorList>
            <person name="Reynolds N.K."/>
            <person name="Stajich J.E."/>
            <person name="Barry K."/>
            <person name="Grigoriev I.V."/>
            <person name="Crous P."/>
            <person name="Smith M.E."/>
        </authorList>
    </citation>
    <scope>NUCLEOTIDE SEQUENCE</scope>
    <source>
        <strain evidence="8">NRRL 1566</strain>
    </source>
</reference>
<dbReference type="GO" id="GO:0005759">
    <property type="term" value="C:mitochondrial matrix"/>
    <property type="evidence" value="ECO:0007669"/>
    <property type="project" value="UniProtKB-ARBA"/>
</dbReference>
<dbReference type="Pfam" id="PF00679">
    <property type="entry name" value="EFG_C"/>
    <property type="match status" value="1"/>
</dbReference>
<dbReference type="Proteomes" id="UP001139887">
    <property type="component" value="Unassembled WGS sequence"/>
</dbReference>